<dbReference type="Pfam" id="PF05437">
    <property type="entry name" value="AzlD"/>
    <property type="match status" value="1"/>
</dbReference>
<gene>
    <name evidence="2" type="ORF">ACFQ3C_13365</name>
</gene>
<dbReference type="Proteomes" id="UP001597151">
    <property type="component" value="Unassembled WGS sequence"/>
</dbReference>
<comment type="caution">
    <text evidence="2">The sequence shown here is derived from an EMBL/GenBank/DDBJ whole genome shotgun (WGS) entry which is preliminary data.</text>
</comment>
<feature type="transmembrane region" description="Helical" evidence="1">
    <location>
        <begin position="93"/>
        <end position="111"/>
    </location>
</feature>
<organism evidence="2 3">
    <name type="scientific">Seohaeicola saemankumensis</name>
    <dbReference type="NCBI Taxonomy" id="481181"/>
    <lineage>
        <taxon>Bacteria</taxon>
        <taxon>Pseudomonadati</taxon>
        <taxon>Pseudomonadota</taxon>
        <taxon>Alphaproteobacteria</taxon>
        <taxon>Rhodobacterales</taxon>
        <taxon>Roseobacteraceae</taxon>
        <taxon>Seohaeicola</taxon>
    </lineage>
</organism>
<feature type="transmembrane region" description="Helical" evidence="1">
    <location>
        <begin position="46"/>
        <end position="67"/>
    </location>
</feature>
<evidence type="ECO:0000256" key="1">
    <source>
        <dbReference type="SAM" id="Phobius"/>
    </source>
</evidence>
<keyword evidence="1" id="KW-0812">Transmembrane</keyword>
<dbReference type="RefSeq" id="WP_380792719.1">
    <property type="nucleotide sequence ID" value="NZ_JBHTKR010000005.1"/>
</dbReference>
<evidence type="ECO:0000313" key="3">
    <source>
        <dbReference type="Proteomes" id="UP001597151"/>
    </source>
</evidence>
<keyword evidence="1" id="KW-0472">Membrane</keyword>
<proteinExistence type="predicted"/>
<protein>
    <submittedName>
        <fullName evidence="2">AzlD domain-containing protein</fullName>
    </submittedName>
</protein>
<dbReference type="InterPro" id="IPR008407">
    <property type="entry name" value="Brnchd-chn_aa_trnsp_AzlD"/>
</dbReference>
<reference evidence="3" key="1">
    <citation type="journal article" date="2019" name="Int. J. Syst. Evol. Microbiol.">
        <title>The Global Catalogue of Microorganisms (GCM) 10K type strain sequencing project: providing services to taxonomists for standard genome sequencing and annotation.</title>
        <authorList>
            <consortium name="The Broad Institute Genomics Platform"/>
            <consortium name="The Broad Institute Genome Sequencing Center for Infectious Disease"/>
            <person name="Wu L."/>
            <person name="Ma J."/>
        </authorList>
    </citation>
    <scope>NUCLEOTIDE SEQUENCE [LARGE SCALE GENOMIC DNA]</scope>
    <source>
        <strain evidence="3">CCUG 55328</strain>
    </source>
</reference>
<sequence length="112" mass="12132">MTDPIIAKGTLWTVIILLGLGSFALRFAFLGLIGNRPMPDWIMRHLRYTAVAVLPGLVAPLVVWPNATDGVLDMPRLMAALTTLTVGYLTKNVLAAIFSGAGMLYLMLYLLG</sequence>
<name>A0ABW3TI22_9RHOB</name>
<evidence type="ECO:0000313" key="2">
    <source>
        <dbReference type="EMBL" id="MFD1195657.1"/>
    </source>
</evidence>
<keyword evidence="3" id="KW-1185">Reference proteome</keyword>
<accession>A0ABW3TI22</accession>
<feature type="transmembrane region" description="Helical" evidence="1">
    <location>
        <begin position="12"/>
        <end position="34"/>
    </location>
</feature>
<keyword evidence="1" id="KW-1133">Transmembrane helix</keyword>
<dbReference type="EMBL" id="JBHTKR010000005">
    <property type="protein sequence ID" value="MFD1195657.1"/>
    <property type="molecule type" value="Genomic_DNA"/>
</dbReference>